<reference evidence="3" key="1">
    <citation type="submission" date="2021-03" db="EMBL/GenBank/DDBJ databases">
        <authorList>
            <person name="Palmer J.M."/>
        </authorList>
    </citation>
    <scope>NUCLEOTIDE SEQUENCE</scope>
    <source>
        <strain evidence="3">ARV_011</strain>
    </source>
</reference>
<accession>A0A9P7VA29</accession>
<dbReference type="Gene3D" id="1.10.418.10">
    <property type="entry name" value="Calponin-like domain"/>
    <property type="match status" value="1"/>
</dbReference>
<dbReference type="PROSITE" id="PS50021">
    <property type="entry name" value="CH"/>
    <property type="match status" value="1"/>
</dbReference>
<evidence type="ECO:0000256" key="1">
    <source>
        <dbReference type="SAM" id="MobiDB-lite"/>
    </source>
</evidence>
<comment type="caution">
    <text evidence="3">The sequence shown here is derived from an EMBL/GenBank/DDBJ whole genome shotgun (WGS) entry which is preliminary data.</text>
</comment>
<dbReference type="SMART" id="SM00033">
    <property type="entry name" value="CH"/>
    <property type="match status" value="1"/>
</dbReference>
<name>A0A9P7VA29_9ASCO</name>
<dbReference type="SUPFAM" id="SSF47576">
    <property type="entry name" value="Calponin-homology domain, CH-domain"/>
    <property type="match status" value="1"/>
</dbReference>
<feature type="domain" description="Calponin-homology (CH)" evidence="2">
    <location>
        <begin position="33"/>
        <end position="147"/>
    </location>
</feature>
<dbReference type="GO" id="GO:0051015">
    <property type="term" value="F:actin filament binding"/>
    <property type="evidence" value="ECO:0007669"/>
    <property type="project" value="TreeGrafter"/>
</dbReference>
<dbReference type="PRINTS" id="PR00888">
    <property type="entry name" value="SM22CALPONIN"/>
</dbReference>
<organism evidence="3 4">
    <name type="scientific">Scheffersomyces spartinae</name>
    <dbReference type="NCBI Taxonomy" id="45513"/>
    <lineage>
        <taxon>Eukaryota</taxon>
        <taxon>Fungi</taxon>
        <taxon>Dikarya</taxon>
        <taxon>Ascomycota</taxon>
        <taxon>Saccharomycotina</taxon>
        <taxon>Pichiomycetes</taxon>
        <taxon>Debaryomycetaceae</taxon>
        <taxon>Scheffersomyces</taxon>
    </lineage>
</organism>
<dbReference type="InterPro" id="IPR036872">
    <property type="entry name" value="CH_dom_sf"/>
</dbReference>
<dbReference type="Pfam" id="PF00307">
    <property type="entry name" value="CH"/>
    <property type="match status" value="1"/>
</dbReference>
<dbReference type="InterPro" id="IPR001715">
    <property type="entry name" value="CH_dom"/>
</dbReference>
<dbReference type="InterPro" id="IPR003096">
    <property type="entry name" value="SM22_calponin"/>
</dbReference>
<dbReference type="RefSeq" id="XP_043049522.1">
    <property type="nucleotide sequence ID" value="XM_043195817.1"/>
</dbReference>
<proteinExistence type="predicted"/>
<dbReference type="GO" id="GO:0015629">
    <property type="term" value="C:actin cytoskeleton"/>
    <property type="evidence" value="ECO:0007669"/>
    <property type="project" value="TreeGrafter"/>
</dbReference>
<dbReference type="GO" id="GO:0007015">
    <property type="term" value="P:actin filament organization"/>
    <property type="evidence" value="ECO:0007669"/>
    <property type="project" value="TreeGrafter"/>
</dbReference>
<dbReference type="InterPro" id="IPR050606">
    <property type="entry name" value="Calponin-like"/>
</dbReference>
<dbReference type="Proteomes" id="UP000790833">
    <property type="component" value="Unassembled WGS sequence"/>
</dbReference>
<keyword evidence="4" id="KW-1185">Reference proteome</keyword>
<evidence type="ECO:0000313" key="3">
    <source>
        <dbReference type="EMBL" id="KAG7193975.1"/>
    </source>
</evidence>
<sequence length="179" mass="20982">MSYTNYSIPTKKEQNANTNLDQDLKLSRDQRYQARQSEIKDYVFKTLEIPQETINEYNRLQYDLVDILKDGELLCKLGQLLPIEPNPCRGYKYSKTPFKQMENISYFLKACEMIKLPHDEIFMTVDLFERKDPYQVVVTLLSFSRIANELSPNSFPTKVGPKVTKKKPPIPYKPLHLRA</sequence>
<dbReference type="EMBL" id="JAHMUF010000009">
    <property type="protein sequence ID" value="KAG7193975.1"/>
    <property type="molecule type" value="Genomic_DNA"/>
</dbReference>
<dbReference type="OrthoDB" id="21595at2759"/>
<dbReference type="PANTHER" id="PTHR47385">
    <property type="entry name" value="CALPONIN"/>
    <property type="match status" value="1"/>
</dbReference>
<dbReference type="AlphaFoldDB" id="A0A9P7VA29"/>
<evidence type="ECO:0000259" key="2">
    <source>
        <dbReference type="PROSITE" id="PS50021"/>
    </source>
</evidence>
<evidence type="ECO:0000313" key="4">
    <source>
        <dbReference type="Proteomes" id="UP000790833"/>
    </source>
</evidence>
<dbReference type="GeneID" id="66118548"/>
<dbReference type="PANTHER" id="PTHR47385:SF14">
    <property type="entry name" value="TRANSGELIN"/>
    <property type="match status" value="1"/>
</dbReference>
<feature type="region of interest" description="Disordered" evidence="1">
    <location>
        <begin position="1"/>
        <end position="23"/>
    </location>
</feature>
<protein>
    <recommendedName>
        <fullName evidence="2">Calponin-homology (CH) domain-containing protein</fullName>
    </recommendedName>
</protein>
<gene>
    <name evidence="3" type="ORF">KQ657_005174</name>
</gene>